<name>A0A4Y9ELQ9_9SPHN</name>
<evidence type="ECO:0000259" key="3">
    <source>
        <dbReference type="Pfam" id="PF01643"/>
    </source>
</evidence>
<reference evidence="4 5" key="1">
    <citation type="submission" date="2019-02" db="EMBL/GenBank/DDBJ databases">
        <title>Polymorphobacter sp. isolated from the lake at the Tibet of China.</title>
        <authorList>
            <person name="Li A."/>
        </authorList>
    </citation>
    <scope>NUCLEOTIDE SEQUENCE [LARGE SCALE GENOMIC DNA]</scope>
    <source>
        <strain evidence="4 5">DJ1R-1</strain>
    </source>
</reference>
<evidence type="ECO:0000313" key="5">
    <source>
        <dbReference type="Proteomes" id="UP000297737"/>
    </source>
</evidence>
<dbReference type="Proteomes" id="UP000297737">
    <property type="component" value="Unassembled WGS sequence"/>
</dbReference>
<protein>
    <submittedName>
        <fullName evidence="4">Acyl-CoA thioesterase</fullName>
    </submittedName>
</protein>
<dbReference type="InterPro" id="IPR050563">
    <property type="entry name" value="4-hydroxybenzoyl-CoA_TE"/>
</dbReference>
<dbReference type="InterPro" id="IPR002864">
    <property type="entry name" value="Acyl-ACP_thioesterase_NHD"/>
</dbReference>
<dbReference type="EMBL" id="SIHO01000003">
    <property type="protein sequence ID" value="TFU01469.1"/>
    <property type="molecule type" value="Genomic_DNA"/>
</dbReference>
<evidence type="ECO:0000256" key="1">
    <source>
        <dbReference type="ARBA" id="ARBA00005953"/>
    </source>
</evidence>
<dbReference type="Gene3D" id="3.10.129.10">
    <property type="entry name" value="Hotdog Thioesterase"/>
    <property type="match status" value="1"/>
</dbReference>
<accession>A0A4Y9ELQ9</accession>
<dbReference type="CDD" id="cd00586">
    <property type="entry name" value="4HBT"/>
    <property type="match status" value="1"/>
</dbReference>
<proteinExistence type="inferred from homology"/>
<dbReference type="PANTHER" id="PTHR31793">
    <property type="entry name" value="4-HYDROXYBENZOYL-COA THIOESTERASE FAMILY MEMBER"/>
    <property type="match status" value="1"/>
</dbReference>
<feature type="domain" description="Acyl-ACP thioesterase N-terminal hotdog" evidence="3">
    <location>
        <begin position="21"/>
        <end position="133"/>
    </location>
</feature>
<keyword evidence="2" id="KW-0378">Hydrolase</keyword>
<evidence type="ECO:0000256" key="2">
    <source>
        <dbReference type="ARBA" id="ARBA00022801"/>
    </source>
</evidence>
<organism evidence="4 5">
    <name type="scientific">Glacieibacterium arshaanense</name>
    <dbReference type="NCBI Taxonomy" id="2511025"/>
    <lineage>
        <taxon>Bacteria</taxon>
        <taxon>Pseudomonadati</taxon>
        <taxon>Pseudomonadota</taxon>
        <taxon>Alphaproteobacteria</taxon>
        <taxon>Sphingomonadales</taxon>
        <taxon>Sphingosinicellaceae</taxon>
        <taxon>Glacieibacterium</taxon>
    </lineage>
</organism>
<sequence>MPPPADRPSFSQTVVAQPADIDELGHVSNIVYVRWIQDIATAHWRAVARPEDIAAFVWVVTRHEIDYARATLEGETVTLTTWVGTPRGARFDRYVEITGADGKLRASATTVWALVDAATRRALRVPAEVAAPFLTV</sequence>
<comment type="caution">
    <text evidence="4">The sequence shown here is derived from an EMBL/GenBank/DDBJ whole genome shotgun (WGS) entry which is preliminary data.</text>
</comment>
<comment type="similarity">
    <text evidence="1">Belongs to the 4-hydroxybenzoyl-CoA thioesterase family.</text>
</comment>
<dbReference type="OrthoDB" id="9801517at2"/>
<gene>
    <name evidence="4" type="ORF">EUV02_14450</name>
</gene>
<dbReference type="GO" id="GO:0006633">
    <property type="term" value="P:fatty acid biosynthetic process"/>
    <property type="evidence" value="ECO:0007669"/>
    <property type="project" value="InterPro"/>
</dbReference>
<dbReference type="Pfam" id="PF01643">
    <property type="entry name" value="Acyl-ACP_TE"/>
    <property type="match status" value="1"/>
</dbReference>
<dbReference type="AlphaFoldDB" id="A0A4Y9ELQ9"/>
<dbReference type="RefSeq" id="WP_135246973.1">
    <property type="nucleotide sequence ID" value="NZ_SIHO01000003.1"/>
</dbReference>
<dbReference type="PANTHER" id="PTHR31793:SF27">
    <property type="entry name" value="NOVEL THIOESTERASE SUPERFAMILY DOMAIN AND SAPOSIN A-TYPE DOMAIN CONTAINING PROTEIN (0610012H03RIK)"/>
    <property type="match status" value="1"/>
</dbReference>
<dbReference type="SUPFAM" id="SSF54637">
    <property type="entry name" value="Thioesterase/thiol ester dehydrase-isomerase"/>
    <property type="match status" value="1"/>
</dbReference>
<evidence type="ECO:0000313" key="4">
    <source>
        <dbReference type="EMBL" id="TFU01469.1"/>
    </source>
</evidence>
<dbReference type="InterPro" id="IPR029069">
    <property type="entry name" value="HotDog_dom_sf"/>
</dbReference>
<keyword evidence="5" id="KW-1185">Reference proteome</keyword>
<dbReference type="GO" id="GO:0047617">
    <property type="term" value="F:fatty acyl-CoA hydrolase activity"/>
    <property type="evidence" value="ECO:0007669"/>
    <property type="project" value="TreeGrafter"/>
</dbReference>